<dbReference type="GO" id="GO:0008270">
    <property type="term" value="F:zinc ion binding"/>
    <property type="evidence" value="ECO:0007669"/>
    <property type="project" value="UniProtKB-KW"/>
</dbReference>
<comment type="caution">
    <text evidence="9">The sequence shown here is derived from an EMBL/GenBank/DDBJ whole genome shotgun (WGS) entry which is preliminary data.</text>
</comment>
<keyword evidence="3 6" id="KW-0863">Zinc-finger</keyword>
<keyword evidence="2" id="KW-0677">Repeat</keyword>
<dbReference type="PANTHER" id="PTHR24377">
    <property type="entry name" value="IP01015P-RELATED"/>
    <property type="match status" value="1"/>
</dbReference>
<feature type="domain" description="C2H2-type" evidence="8">
    <location>
        <begin position="317"/>
        <end position="344"/>
    </location>
</feature>
<evidence type="ECO:0000256" key="4">
    <source>
        <dbReference type="ARBA" id="ARBA00022833"/>
    </source>
</evidence>
<feature type="domain" description="C2H2-type" evidence="8">
    <location>
        <begin position="680"/>
        <end position="707"/>
    </location>
</feature>
<feature type="domain" description="C2H2-type" evidence="8">
    <location>
        <begin position="469"/>
        <end position="498"/>
    </location>
</feature>
<dbReference type="FunFam" id="3.30.160.60:FF:001132">
    <property type="entry name" value="Zinc finger protein 341"/>
    <property type="match status" value="1"/>
</dbReference>
<dbReference type="FunFam" id="3.30.160.60:FF:000679">
    <property type="entry name" value="Zinc finger protein 341"/>
    <property type="match status" value="1"/>
</dbReference>
<feature type="domain" description="C2H2-type" evidence="8">
    <location>
        <begin position="441"/>
        <end position="468"/>
    </location>
</feature>
<gene>
    <name evidence="9" type="ORF">OFUS_LOCUS5878</name>
</gene>
<evidence type="ECO:0000256" key="2">
    <source>
        <dbReference type="ARBA" id="ARBA00022737"/>
    </source>
</evidence>
<feature type="region of interest" description="Disordered" evidence="7">
    <location>
        <begin position="249"/>
        <end position="270"/>
    </location>
</feature>
<feature type="domain" description="C2H2-type" evidence="8">
    <location>
        <begin position="499"/>
        <end position="522"/>
    </location>
</feature>
<feature type="domain" description="C2H2-type" evidence="8">
    <location>
        <begin position="617"/>
        <end position="646"/>
    </location>
</feature>
<dbReference type="InterPro" id="IPR050826">
    <property type="entry name" value="Krueppel_C2H2_ZnFinger"/>
</dbReference>
<feature type="region of interest" description="Disordered" evidence="7">
    <location>
        <begin position="73"/>
        <end position="105"/>
    </location>
</feature>
<dbReference type="SUPFAM" id="SSF57667">
    <property type="entry name" value="beta-beta-alpha zinc fingers"/>
    <property type="match status" value="5"/>
</dbReference>
<dbReference type="FunFam" id="3.30.160.60:FF:000624">
    <property type="entry name" value="zinc finger protein 697"/>
    <property type="match status" value="1"/>
</dbReference>
<evidence type="ECO:0000259" key="8">
    <source>
        <dbReference type="PROSITE" id="PS50157"/>
    </source>
</evidence>
<dbReference type="FunFam" id="3.30.160.60:FF:000630">
    <property type="entry name" value="Zinc finger protein 180"/>
    <property type="match status" value="1"/>
</dbReference>
<feature type="region of interest" description="Disordered" evidence="7">
    <location>
        <begin position="771"/>
        <end position="826"/>
    </location>
</feature>
<dbReference type="InterPro" id="IPR013087">
    <property type="entry name" value="Znf_C2H2_type"/>
</dbReference>
<dbReference type="AlphaFoldDB" id="A0A8S4NEF7"/>
<sequence length="958" mass="108540">MAQALFDALAAGNAISDTQTVMAVQSLLEPQTVTQVLDAPPLEDDDLFMCGKCKEEFKSLQTFMEHKQQPCVQRQQKHNRMVQAPPPPPSASQSQNIGPPGTGFTSVVPQIMDVRSVQYNQVSQQSPMSQMQQNMVLSDDLMTFNIDQNYQVSNVQTLQGTSIQSNPFLSQISPLTSRSSLNNSSMYSAANAPGYSGPNSTFTNTVQSNPVPMQNVQLKFLSQQGQQQNQVTQNQQVTDVQIHNVSESEMQHIPSSSGQTQSGKSIQQQRVNNVRAKKQSNLVNNMTDVDPGSIKGRRGKMNTQPDIEDNAGLKKRLKCQYCDKMFSKNFDLQQHVRSHTGEKPFQCIVCGRAFAQKSNVKKHMSTHKVWPTGTNNTLPKQPEAIVITGNRSIDNDDERPNTYLIKNSISGGTSSETASASLGTSVISSEETLEIMIDNDYLCQYCPAKFKTYFQLKTHMVVHKSEQVYKCILKSCGETFQDLDSFLEHTKMHEDHMEYRCHMCSKVFPSLYELGVHQYSHSLYPNQGPKPVPKYFKCIKCQNKYATPEALEHHINTTNHKYACPHCQKQFTCERYLRRHLLTHGQSDHKCPTCKKLFKTEHYLKMHLLIHTGEKPFKCEVQGCTSSFNRKDKLKRHMLIHDNNKRFKCPFRNHTGCMKEFNRPDKLKAHIISHSGLKPFKCKTCNKRFTRKPHLEEHELQHTKEYRFKCKECGKGFFREKLYQYHKCKAQDFEEEEPVKIMKSKRSGRRVGRPRTRVITVSAETLKNAKLLGGVPRRRGRPRKHPIVDPQEPAPEENKSDETTEPQEDLNDEQVHVDVTEKTDSPETIEVECKIMESNEDVIYSTQLSDVQFGDGTIDANAIQHVDVPPGAQILITTVDQNGQYLTLHSQGEEHAVQTMTSDTNSPAHIVLTDASGSQAYVTAEQIADYHTHESDPVLQGTENLLQASEEILRSADS</sequence>
<feature type="domain" description="C2H2-type" evidence="8">
    <location>
        <begin position="589"/>
        <end position="616"/>
    </location>
</feature>
<evidence type="ECO:0000313" key="9">
    <source>
        <dbReference type="EMBL" id="CAH1779029.1"/>
    </source>
</evidence>
<dbReference type="InterPro" id="IPR036236">
    <property type="entry name" value="Znf_C2H2_sf"/>
</dbReference>
<reference evidence="9" key="1">
    <citation type="submission" date="2022-03" db="EMBL/GenBank/DDBJ databases">
        <authorList>
            <person name="Martin C."/>
        </authorList>
    </citation>
    <scope>NUCLEOTIDE SEQUENCE</scope>
</reference>
<keyword evidence="4" id="KW-0862">Zinc</keyword>
<feature type="domain" description="C2H2-type" evidence="8">
    <location>
        <begin position="708"/>
        <end position="738"/>
    </location>
</feature>
<keyword evidence="10" id="KW-1185">Reference proteome</keyword>
<feature type="region of interest" description="Disordered" evidence="7">
    <location>
        <begin position="284"/>
        <end position="307"/>
    </location>
</feature>
<accession>A0A8S4NEF7</accession>
<feature type="compositionally biased region" description="Acidic residues" evidence="7">
    <location>
        <begin position="803"/>
        <end position="812"/>
    </location>
</feature>
<feature type="domain" description="C2H2-type" evidence="8">
    <location>
        <begin position="562"/>
        <end position="589"/>
    </location>
</feature>
<evidence type="ECO:0000256" key="7">
    <source>
        <dbReference type="SAM" id="MobiDB-lite"/>
    </source>
</evidence>
<feature type="compositionally biased region" description="Basic residues" evidence="7">
    <location>
        <begin position="776"/>
        <end position="785"/>
    </location>
</feature>
<dbReference type="SMART" id="SM00355">
    <property type="entry name" value="ZnF_C2H2"/>
    <property type="match status" value="13"/>
</dbReference>
<keyword evidence="1" id="KW-0479">Metal-binding</keyword>
<protein>
    <recommendedName>
        <fullName evidence="8">C2H2-type domain-containing protein</fullName>
    </recommendedName>
</protein>
<dbReference type="PROSITE" id="PS00028">
    <property type="entry name" value="ZINC_FINGER_C2H2_1"/>
    <property type="match status" value="9"/>
</dbReference>
<feature type="compositionally biased region" description="Basic and acidic residues" evidence="7">
    <location>
        <begin position="813"/>
        <end position="826"/>
    </location>
</feature>
<evidence type="ECO:0000313" key="10">
    <source>
        <dbReference type="Proteomes" id="UP000749559"/>
    </source>
</evidence>
<dbReference type="OrthoDB" id="10064525at2759"/>
<evidence type="ECO:0000256" key="5">
    <source>
        <dbReference type="ARBA" id="ARBA00023242"/>
    </source>
</evidence>
<dbReference type="PROSITE" id="PS50157">
    <property type="entry name" value="ZINC_FINGER_C2H2_2"/>
    <property type="match status" value="11"/>
</dbReference>
<proteinExistence type="predicted"/>
<evidence type="ECO:0000256" key="1">
    <source>
        <dbReference type="ARBA" id="ARBA00022723"/>
    </source>
</evidence>
<evidence type="ECO:0000256" key="6">
    <source>
        <dbReference type="PROSITE-ProRule" id="PRU00042"/>
    </source>
</evidence>
<evidence type="ECO:0000256" key="3">
    <source>
        <dbReference type="ARBA" id="ARBA00022771"/>
    </source>
</evidence>
<feature type="domain" description="C2H2-type" evidence="8">
    <location>
        <begin position="345"/>
        <end position="367"/>
    </location>
</feature>
<dbReference type="EMBL" id="CAIIXF020000003">
    <property type="protein sequence ID" value="CAH1779029.1"/>
    <property type="molecule type" value="Genomic_DNA"/>
</dbReference>
<feature type="domain" description="C2H2-type" evidence="8">
    <location>
        <begin position="647"/>
        <end position="679"/>
    </location>
</feature>
<dbReference type="FunFam" id="3.30.160.60:FF:001225">
    <property type="entry name" value="zinc finger protein 341 isoform X2"/>
    <property type="match status" value="1"/>
</dbReference>
<dbReference type="Pfam" id="PF00096">
    <property type="entry name" value="zf-C2H2"/>
    <property type="match status" value="5"/>
</dbReference>
<keyword evidence="5" id="KW-0539">Nucleus</keyword>
<dbReference type="Gene3D" id="3.30.160.60">
    <property type="entry name" value="Classic Zinc Finger"/>
    <property type="match status" value="8"/>
</dbReference>
<dbReference type="Proteomes" id="UP000749559">
    <property type="component" value="Unassembled WGS sequence"/>
</dbReference>
<organism evidence="9 10">
    <name type="scientific">Owenia fusiformis</name>
    <name type="common">Polychaete worm</name>
    <dbReference type="NCBI Taxonomy" id="6347"/>
    <lineage>
        <taxon>Eukaryota</taxon>
        <taxon>Metazoa</taxon>
        <taxon>Spiralia</taxon>
        <taxon>Lophotrochozoa</taxon>
        <taxon>Annelida</taxon>
        <taxon>Polychaeta</taxon>
        <taxon>Sedentaria</taxon>
        <taxon>Canalipalpata</taxon>
        <taxon>Sabellida</taxon>
        <taxon>Oweniida</taxon>
        <taxon>Oweniidae</taxon>
        <taxon>Owenia</taxon>
    </lineage>
</organism>
<dbReference type="Pfam" id="PF13912">
    <property type="entry name" value="zf-C2H2_6"/>
    <property type="match status" value="2"/>
</dbReference>
<name>A0A8S4NEF7_OWEFU</name>